<dbReference type="OrthoDB" id="2608216at2759"/>
<accession>A0A6A6ZA75</accession>
<proteinExistence type="predicted"/>
<dbReference type="RefSeq" id="XP_033584986.1">
    <property type="nucleotide sequence ID" value="XM_033714862.1"/>
</dbReference>
<dbReference type="EMBL" id="MU003692">
    <property type="protein sequence ID" value="KAF2818022.1"/>
    <property type="molecule type" value="Genomic_DNA"/>
</dbReference>
<reference evidence="3" key="2">
    <citation type="submission" date="2020-04" db="EMBL/GenBank/DDBJ databases">
        <authorList>
            <consortium name="NCBI Genome Project"/>
        </authorList>
    </citation>
    <scope>NUCLEOTIDE SEQUENCE</scope>
    <source>
        <strain evidence="3">CBS 304.34</strain>
    </source>
</reference>
<protein>
    <recommendedName>
        <fullName evidence="4">Helicase C-terminal domain-containing protein</fullName>
    </recommendedName>
</protein>
<reference evidence="3" key="3">
    <citation type="submission" date="2025-04" db="UniProtKB">
        <authorList>
            <consortium name="RefSeq"/>
        </authorList>
    </citation>
    <scope>IDENTIFICATION</scope>
    <source>
        <strain evidence="3">CBS 304.34</strain>
    </source>
</reference>
<dbReference type="InterPro" id="IPR027417">
    <property type="entry name" value="P-loop_NTPase"/>
</dbReference>
<dbReference type="GeneID" id="54455755"/>
<evidence type="ECO:0008006" key="4">
    <source>
        <dbReference type="Google" id="ProtNLM"/>
    </source>
</evidence>
<reference evidence="1 3" key="1">
    <citation type="journal article" date="2020" name="Stud. Mycol.">
        <title>101 Dothideomycetes genomes: a test case for predicting lifestyles and emergence of pathogens.</title>
        <authorList>
            <person name="Haridas S."/>
            <person name="Albert R."/>
            <person name="Binder M."/>
            <person name="Bloem J."/>
            <person name="Labutti K."/>
            <person name="Salamov A."/>
            <person name="Andreopoulos B."/>
            <person name="Baker S."/>
            <person name="Barry K."/>
            <person name="Bills G."/>
            <person name="Bluhm B."/>
            <person name="Cannon C."/>
            <person name="Castanera R."/>
            <person name="Culley D."/>
            <person name="Daum C."/>
            <person name="Ezra D."/>
            <person name="Gonzalez J."/>
            <person name="Henrissat B."/>
            <person name="Kuo A."/>
            <person name="Liang C."/>
            <person name="Lipzen A."/>
            <person name="Lutzoni F."/>
            <person name="Magnuson J."/>
            <person name="Mondo S."/>
            <person name="Nolan M."/>
            <person name="Ohm R."/>
            <person name="Pangilinan J."/>
            <person name="Park H.-J."/>
            <person name="Ramirez L."/>
            <person name="Alfaro M."/>
            <person name="Sun H."/>
            <person name="Tritt A."/>
            <person name="Yoshinaga Y."/>
            <person name="Zwiers L.-H."/>
            <person name="Turgeon B."/>
            <person name="Goodwin S."/>
            <person name="Spatafora J."/>
            <person name="Crous P."/>
            <person name="Grigoriev I."/>
        </authorList>
    </citation>
    <scope>NUCLEOTIDE SEQUENCE</scope>
    <source>
        <strain evidence="1 3">CBS 304.34</strain>
    </source>
</reference>
<sequence>VVHVRIIRKIRYYAQESGRAGRNRRKSKVIIMHGFQINKRGVIYKQDFRKDIKKEI</sequence>
<dbReference type="AlphaFoldDB" id="A0A6A6ZA75"/>
<dbReference type="Gene3D" id="3.40.50.300">
    <property type="entry name" value="P-loop containing nucleotide triphosphate hydrolases"/>
    <property type="match status" value="1"/>
</dbReference>
<gene>
    <name evidence="1 3" type="ORF">BDZ99DRAFT_373354</name>
</gene>
<keyword evidence="2" id="KW-1185">Reference proteome</keyword>
<feature type="non-terminal residue" evidence="1">
    <location>
        <position position="1"/>
    </location>
</feature>
<dbReference type="Proteomes" id="UP000504636">
    <property type="component" value="Unplaced"/>
</dbReference>
<evidence type="ECO:0000313" key="1">
    <source>
        <dbReference type="EMBL" id="KAF2818022.1"/>
    </source>
</evidence>
<evidence type="ECO:0000313" key="2">
    <source>
        <dbReference type="Proteomes" id="UP000504636"/>
    </source>
</evidence>
<evidence type="ECO:0000313" key="3">
    <source>
        <dbReference type="RefSeq" id="XP_033584986.1"/>
    </source>
</evidence>
<name>A0A6A6ZA75_9PEZI</name>
<organism evidence="1">
    <name type="scientific">Mytilinidion resinicola</name>
    <dbReference type="NCBI Taxonomy" id="574789"/>
    <lineage>
        <taxon>Eukaryota</taxon>
        <taxon>Fungi</taxon>
        <taxon>Dikarya</taxon>
        <taxon>Ascomycota</taxon>
        <taxon>Pezizomycotina</taxon>
        <taxon>Dothideomycetes</taxon>
        <taxon>Pleosporomycetidae</taxon>
        <taxon>Mytilinidiales</taxon>
        <taxon>Mytilinidiaceae</taxon>
        <taxon>Mytilinidion</taxon>
    </lineage>
</organism>